<dbReference type="SUPFAM" id="SSF49503">
    <property type="entry name" value="Cupredoxins"/>
    <property type="match status" value="1"/>
</dbReference>
<dbReference type="PANTHER" id="PTHR11709:SF27">
    <property type="entry name" value="OS01G0816700 PROTEIN"/>
    <property type="match status" value="1"/>
</dbReference>
<protein>
    <recommendedName>
        <fullName evidence="2">Plastocyanin-like domain-containing protein</fullName>
    </recommendedName>
</protein>
<accession>A0AAD6KQS9</accession>
<dbReference type="PANTHER" id="PTHR11709">
    <property type="entry name" value="MULTI-COPPER OXIDASE"/>
    <property type="match status" value="1"/>
</dbReference>
<dbReference type="Proteomes" id="UP001162972">
    <property type="component" value="Chromosome 1"/>
</dbReference>
<dbReference type="InterPro" id="IPR011706">
    <property type="entry name" value="Cu-oxidase_C"/>
</dbReference>
<comment type="caution">
    <text evidence="3">The sequence shown here is derived from an EMBL/GenBank/DDBJ whole genome shotgun (WGS) entry which is preliminary data.</text>
</comment>
<evidence type="ECO:0000313" key="4">
    <source>
        <dbReference type="Proteomes" id="UP001162972"/>
    </source>
</evidence>
<evidence type="ECO:0000259" key="2">
    <source>
        <dbReference type="Pfam" id="PF07731"/>
    </source>
</evidence>
<evidence type="ECO:0000256" key="1">
    <source>
        <dbReference type="ARBA" id="ARBA00010609"/>
    </source>
</evidence>
<organism evidence="3 4">
    <name type="scientific">Salix udensis</name>
    <dbReference type="NCBI Taxonomy" id="889485"/>
    <lineage>
        <taxon>Eukaryota</taxon>
        <taxon>Viridiplantae</taxon>
        <taxon>Streptophyta</taxon>
        <taxon>Embryophyta</taxon>
        <taxon>Tracheophyta</taxon>
        <taxon>Spermatophyta</taxon>
        <taxon>Magnoliopsida</taxon>
        <taxon>eudicotyledons</taxon>
        <taxon>Gunneridae</taxon>
        <taxon>Pentapetalae</taxon>
        <taxon>rosids</taxon>
        <taxon>fabids</taxon>
        <taxon>Malpighiales</taxon>
        <taxon>Salicaceae</taxon>
        <taxon>Saliceae</taxon>
        <taxon>Salix</taxon>
    </lineage>
</organism>
<comment type="similarity">
    <text evidence="1">Belongs to the multicopper oxidase family.</text>
</comment>
<dbReference type="Pfam" id="PF07731">
    <property type="entry name" value="Cu-oxidase_2"/>
    <property type="match status" value="1"/>
</dbReference>
<dbReference type="GO" id="GO:0016491">
    <property type="term" value="F:oxidoreductase activity"/>
    <property type="evidence" value="ECO:0007669"/>
    <property type="project" value="InterPro"/>
</dbReference>
<name>A0AAD6KQS9_9ROSI</name>
<dbReference type="Gene3D" id="2.60.40.420">
    <property type="entry name" value="Cupredoxins - blue copper proteins"/>
    <property type="match status" value="1"/>
</dbReference>
<proteinExistence type="inferred from homology"/>
<feature type="domain" description="Plastocyanin-like" evidence="2">
    <location>
        <begin position="13"/>
        <end position="104"/>
    </location>
</feature>
<dbReference type="InterPro" id="IPR045087">
    <property type="entry name" value="Cu-oxidase_fam"/>
</dbReference>
<dbReference type="InterPro" id="IPR008972">
    <property type="entry name" value="Cupredoxin"/>
</dbReference>
<evidence type="ECO:0000313" key="3">
    <source>
        <dbReference type="EMBL" id="KAJ6427883.1"/>
    </source>
</evidence>
<dbReference type="GO" id="GO:0005507">
    <property type="term" value="F:copper ion binding"/>
    <property type="evidence" value="ECO:0007669"/>
    <property type="project" value="InterPro"/>
</dbReference>
<dbReference type="AlphaFoldDB" id="A0AAD6KQS9"/>
<dbReference type="EMBL" id="JAPFFJ010000005">
    <property type="protein sequence ID" value="KAJ6427883.1"/>
    <property type="molecule type" value="Genomic_DNA"/>
</dbReference>
<sequence>MPQADTAHAKIVSQPNVLNLTFRNFVEMIFENHEKSMQSYHFDGYSFFAVAVEPGTWTPEKRKHYNLLDAVSRTTVQVFPKSWAAILLTFDNAGMWNIRSEMWERAYLARTAVVCQCSFSSSLPKGRVQYS</sequence>
<gene>
    <name evidence="3" type="ORF">OIU84_023312</name>
</gene>
<reference evidence="3 4" key="1">
    <citation type="journal article" date="2023" name="Int. J. Mol. Sci.">
        <title>De Novo Assembly and Annotation of 11 Diverse Shrub Willow (Salix) Genomes Reveals Novel Gene Organization in Sex-Linked Regions.</title>
        <authorList>
            <person name="Hyden B."/>
            <person name="Feng K."/>
            <person name="Yates T.B."/>
            <person name="Jawdy S."/>
            <person name="Cereghino C."/>
            <person name="Smart L.B."/>
            <person name="Muchero W."/>
        </authorList>
    </citation>
    <scope>NUCLEOTIDE SEQUENCE [LARGE SCALE GENOMIC DNA]</scope>
    <source>
        <tissue evidence="3">Shoot tip</tissue>
    </source>
</reference>
<keyword evidence="4" id="KW-1185">Reference proteome</keyword>